<protein>
    <submittedName>
        <fullName evidence="1">ABC transporter substrate-binding protein</fullName>
    </submittedName>
</protein>
<evidence type="ECO:0000313" key="1">
    <source>
        <dbReference type="EMBL" id="MFD1046717.1"/>
    </source>
</evidence>
<dbReference type="InterPro" id="IPR028082">
    <property type="entry name" value="Peripla_BP_I"/>
</dbReference>
<name>A0ABW3M9V4_9PSEU</name>
<dbReference type="SUPFAM" id="SSF53822">
    <property type="entry name" value="Periplasmic binding protein-like I"/>
    <property type="match status" value="1"/>
</dbReference>
<evidence type="ECO:0000313" key="2">
    <source>
        <dbReference type="Proteomes" id="UP001597045"/>
    </source>
</evidence>
<keyword evidence="2" id="KW-1185">Reference proteome</keyword>
<organism evidence="1 2">
    <name type="scientific">Kibdelosporangium lantanae</name>
    <dbReference type="NCBI Taxonomy" id="1497396"/>
    <lineage>
        <taxon>Bacteria</taxon>
        <taxon>Bacillati</taxon>
        <taxon>Actinomycetota</taxon>
        <taxon>Actinomycetes</taxon>
        <taxon>Pseudonocardiales</taxon>
        <taxon>Pseudonocardiaceae</taxon>
        <taxon>Kibdelosporangium</taxon>
    </lineage>
</organism>
<accession>A0ABW3M9V4</accession>
<feature type="non-terminal residue" evidence="1">
    <location>
        <position position="1"/>
    </location>
</feature>
<dbReference type="Proteomes" id="UP001597045">
    <property type="component" value="Unassembled WGS sequence"/>
</dbReference>
<comment type="caution">
    <text evidence="1">The sequence shown here is derived from an EMBL/GenBank/DDBJ whole genome shotgun (WGS) entry which is preliminary data.</text>
</comment>
<dbReference type="Gene3D" id="3.40.50.2300">
    <property type="match status" value="2"/>
</dbReference>
<reference evidence="2" key="1">
    <citation type="journal article" date="2019" name="Int. J. Syst. Evol. Microbiol.">
        <title>The Global Catalogue of Microorganisms (GCM) 10K type strain sequencing project: providing services to taxonomists for standard genome sequencing and annotation.</title>
        <authorList>
            <consortium name="The Broad Institute Genomics Platform"/>
            <consortium name="The Broad Institute Genome Sequencing Center for Infectious Disease"/>
            <person name="Wu L."/>
            <person name="Ma J."/>
        </authorList>
    </citation>
    <scope>NUCLEOTIDE SEQUENCE [LARGE SCALE GENOMIC DNA]</scope>
    <source>
        <strain evidence="2">JCM 31486</strain>
    </source>
</reference>
<sequence length="501" mass="53483">LSQMGPLRLRRVVAAPLALVLLAAVLIAVPFANHARCDAWWSPSLQSPLVRIDDECVGVSDNPVRDFVPQSTLDDGTHQALNDVYTKIMAANVEAASKPDVVTVVFLSVLTPRKANSYASLVEELRGVWVAQTSSPTPIKVVFANGGEGPNGEGMASGAIAADKIIDLAADDPHVVAVTGLSISTDGAKAAIERLGDHALPIIGELTSADDMAEINAYYYQIGPNNRREARVAAFHAQRSGIADVMIVYSGDPADRYSQNLAEDAKQEFANRGIKVGQYQKYRVNNDKEGLPPDSLGRAACSDKKGYAVFYAGRAQHMDQFLTGMNTACQGNPPPVIAGDSASRFILDGKMAQFPNVRLDYVSFANPAAWADCATVPFYKVYFNAFGGACQKLADGRSAAGHDAIRIIAEGVGQVRQLNREAPVQPGLLAAISNIQRDRSINIATGTISFGPNSNVPINKAILILRGNTDKTSTPLLLCGDLPFKLAQGLEKPQDCPDDPK</sequence>
<proteinExistence type="predicted"/>
<dbReference type="EMBL" id="JBHTIS010000763">
    <property type="protein sequence ID" value="MFD1046717.1"/>
    <property type="molecule type" value="Genomic_DNA"/>
</dbReference>
<gene>
    <name evidence="1" type="ORF">ACFQ1S_14715</name>
</gene>